<evidence type="ECO:0000313" key="10">
    <source>
        <dbReference type="Proteomes" id="UP000887577"/>
    </source>
</evidence>
<feature type="domain" description="Protein kinase" evidence="9">
    <location>
        <begin position="1"/>
        <end position="371"/>
    </location>
</feature>
<dbReference type="InterPro" id="IPR000719">
    <property type="entry name" value="Prot_kinase_dom"/>
</dbReference>
<evidence type="ECO:0000259" key="9">
    <source>
        <dbReference type="PROSITE" id="PS50011"/>
    </source>
</evidence>
<dbReference type="GO" id="GO:0050684">
    <property type="term" value="P:regulation of mRNA processing"/>
    <property type="evidence" value="ECO:0007669"/>
    <property type="project" value="TreeGrafter"/>
</dbReference>
<keyword evidence="4" id="KW-0547">Nucleotide-binding</keyword>
<evidence type="ECO:0000256" key="5">
    <source>
        <dbReference type="ARBA" id="ARBA00022777"/>
    </source>
</evidence>
<keyword evidence="6" id="KW-0067">ATP-binding</keyword>
<dbReference type="Gene3D" id="1.10.510.10">
    <property type="entry name" value="Transferase(Phosphotransferase) domain 1"/>
    <property type="match status" value="1"/>
</dbReference>
<dbReference type="SUPFAM" id="SSF56112">
    <property type="entry name" value="Protein kinase-like (PK-like)"/>
    <property type="match status" value="1"/>
</dbReference>
<evidence type="ECO:0000256" key="6">
    <source>
        <dbReference type="ARBA" id="ARBA00022840"/>
    </source>
</evidence>
<dbReference type="InterPro" id="IPR011009">
    <property type="entry name" value="Kinase-like_dom_sf"/>
</dbReference>
<protein>
    <recommendedName>
        <fullName evidence="1">non-specific serine/threonine protein kinase</fullName>
        <ecNumber evidence="1">2.7.11.1</ecNumber>
    </recommendedName>
</protein>
<evidence type="ECO:0000256" key="1">
    <source>
        <dbReference type="ARBA" id="ARBA00012513"/>
    </source>
</evidence>
<name>A0A914XTP8_9BILA</name>
<keyword evidence="10" id="KW-1185">Reference proteome</keyword>
<dbReference type="EC" id="2.7.11.1" evidence="1"/>
<dbReference type="Proteomes" id="UP000887577">
    <property type="component" value="Unplaced"/>
</dbReference>
<evidence type="ECO:0000256" key="8">
    <source>
        <dbReference type="ARBA" id="ARBA00048679"/>
    </source>
</evidence>
<dbReference type="GO" id="GO:0005524">
    <property type="term" value="F:ATP binding"/>
    <property type="evidence" value="ECO:0007669"/>
    <property type="project" value="UniProtKB-KW"/>
</dbReference>
<dbReference type="AlphaFoldDB" id="A0A914XTP8"/>
<dbReference type="Gene3D" id="3.30.200.20">
    <property type="entry name" value="Phosphorylase Kinase, domain 1"/>
    <property type="match status" value="1"/>
</dbReference>
<accession>A0A914XTP8</accession>
<keyword evidence="3" id="KW-0808">Transferase</keyword>
<evidence type="ECO:0000313" key="11">
    <source>
        <dbReference type="WBParaSite" id="PSU_v2.g10639.t1"/>
    </source>
</evidence>
<dbReference type="PROSITE" id="PS50011">
    <property type="entry name" value="PROTEIN_KINASE_DOM"/>
    <property type="match status" value="1"/>
</dbReference>
<comment type="catalytic activity">
    <reaction evidence="7">
        <text>L-threonyl-[protein] + ATP = O-phospho-L-threonyl-[protein] + ADP + H(+)</text>
        <dbReference type="Rhea" id="RHEA:46608"/>
        <dbReference type="Rhea" id="RHEA-COMP:11060"/>
        <dbReference type="Rhea" id="RHEA-COMP:11605"/>
        <dbReference type="ChEBI" id="CHEBI:15378"/>
        <dbReference type="ChEBI" id="CHEBI:30013"/>
        <dbReference type="ChEBI" id="CHEBI:30616"/>
        <dbReference type="ChEBI" id="CHEBI:61977"/>
        <dbReference type="ChEBI" id="CHEBI:456216"/>
        <dbReference type="EC" id="2.7.11.1"/>
    </reaction>
</comment>
<comment type="catalytic activity">
    <reaction evidence="8">
        <text>L-seryl-[protein] + ATP = O-phospho-L-seryl-[protein] + ADP + H(+)</text>
        <dbReference type="Rhea" id="RHEA:17989"/>
        <dbReference type="Rhea" id="RHEA-COMP:9863"/>
        <dbReference type="Rhea" id="RHEA-COMP:11604"/>
        <dbReference type="ChEBI" id="CHEBI:15378"/>
        <dbReference type="ChEBI" id="CHEBI:29999"/>
        <dbReference type="ChEBI" id="CHEBI:30616"/>
        <dbReference type="ChEBI" id="CHEBI:83421"/>
        <dbReference type="ChEBI" id="CHEBI:456216"/>
        <dbReference type="EC" id="2.7.11.1"/>
    </reaction>
</comment>
<dbReference type="WBParaSite" id="PSU_v2.g10639.t1">
    <property type="protein sequence ID" value="PSU_v2.g10639.t1"/>
    <property type="gene ID" value="PSU_v2.g10639"/>
</dbReference>
<evidence type="ECO:0000256" key="2">
    <source>
        <dbReference type="ARBA" id="ARBA00022527"/>
    </source>
</evidence>
<keyword evidence="5" id="KW-0418">Kinase</keyword>
<dbReference type="GO" id="GO:0004674">
    <property type="term" value="F:protein serine/threonine kinase activity"/>
    <property type="evidence" value="ECO:0007669"/>
    <property type="project" value="UniProtKB-KW"/>
</dbReference>
<dbReference type="PANTHER" id="PTHR47634:SF9">
    <property type="entry name" value="PROTEIN KINASE DOMAIN-CONTAINING PROTEIN-RELATED"/>
    <property type="match status" value="1"/>
</dbReference>
<dbReference type="SMART" id="SM00220">
    <property type="entry name" value="S_TKc"/>
    <property type="match status" value="1"/>
</dbReference>
<evidence type="ECO:0000256" key="4">
    <source>
        <dbReference type="ARBA" id="ARBA00022741"/>
    </source>
</evidence>
<organism evidence="10 11">
    <name type="scientific">Panagrolaimus superbus</name>
    <dbReference type="NCBI Taxonomy" id="310955"/>
    <lineage>
        <taxon>Eukaryota</taxon>
        <taxon>Metazoa</taxon>
        <taxon>Ecdysozoa</taxon>
        <taxon>Nematoda</taxon>
        <taxon>Chromadorea</taxon>
        <taxon>Rhabditida</taxon>
        <taxon>Tylenchina</taxon>
        <taxon>Panagrolaimomorpha</taxon>
        <taxon>Panagrolaimoidea</taxon>
        <taxon>Panagrolaimidae</taxon>
        <taxon>Panagrolaimus</taxon>
    </lineage>
</organism>
<dbReference type="InterPro" id="IPR051334">
    <property type="entry name" value="SRPK"/>
</dbReference>
<dbReference type="GO" id="GO:0000245">
    <property type="term" value="P:spliceosomal complex assembly"/>
    <property type="evidence" value="ECO:0007669"/>
    <property type="project" value="TreeGrafter"/>
</dbReference>
<dbReference type="Pfam" id="PF00069">
    <property type="entry name" value="Pkinase"/>
    <property type="match status" value="2"/>
</dbReference>
<keyword evidence="2" id="KW-0723">Serine/threonine-protein kinase</keyword>
<dbReference type="PROSITE" id="PS00108">
    <property type="entry name" value="PROTEIN_KINASE_ST"/>
    <property type="match status" value="1"/>
</dbReference>
<sequence>MGFGNFSLAWLCYETKKNSKKFVALKIFKASNKSTNEEIKILKKVKNHDHIVQYFRSFTIKRNGYAHDCVLFEPLGGTLLSLLKRVNNGVKAQNAGLKIEAIKKVTRHILLGLQHLHEVMKFVHTDIKPENILVNVTDRSLFLAVKDVYDSNCDKKGMRAVSLRGKEFKNGLKKVKADLDKILDNIPLPLSVESAAKIQNRDSVSEEVCWDVIKFKLIDLGNAVSPSNKANTSGTFEYRAPENSFGAPITYTFDIWSVGAVIVELATNCQMFSSVNNTHDSRDLLTTITRRLGKVPYDVYKEFSDPSKLLNDFSTHHSILWSQRSNLAKRFSLEYFSKDEINKMVNFLTFVFNFNPKERPTTSQCLAHEWLKN</sequence>
<evidence type="ECO:0000256" key="3">
    <source>
        <dbReference type="ARBA" id="ARBA00022679"/>
    </source>
</evidence>
<dbReference type="InterPro" id="IPR008271">
    <property type="entry name" value="Ser/Thr_kinase_AS"/>
</dbReference>
<evidence type="ECO:0000256" key="7">
    <source>
        <dbReference type="ARBA" id="ARBA00047899"/>
    </source>
</evidence>
<proteinExistence type="predicted"/>
<dbReference type="PANTHER" id="PTHR47634">
    <property type="entry name" value="PROTEIN KINASE DOMAIN-CONTAINING PROTEIN-RELATED"/>
    <property type="match status" value="1"/>
</dbReference>
<reference evidence="11" key="1">
    <citation type="submission" date="2022-11" db="UniProtKB">
        <authorList>
            <consortium name="WormBaseParasite"/>
        </authorList>
    </citation>
    <scope>IDENTIFICATION</scope>
</reference>